<gene>
    <name evidence="1" type="ORF">RF11_05903</name>
</gene>
<name>A0A0C2N0A0_THEKT</name>
<organism evidence="1 2">
    <name type="scientific">Thelohanellus kitauei</name>
    <name type="common">Myxosporean</name>
    <dbReference type="NCBI Taxonomy" id="669202"/>
    <lineage>
        <taxon>Eukaryota</taxon>
        <taxon>Metazoa</taxon>
        <taxon>Cnidaria</taxon>
        <taxon>Myxozoa</taxon>
        <taxon>Myxosporea</taxon>
        <taxon>Bivalvulida</taxon>
        <taxon>Platysporina</taxon>
        <taxon>Myxobolidae</taxon>
        <taxon>Thelohanellus</taxon>
    </lineage>
</organism>
<comment type="caution">
    <text evidence="1">The sequence shown here is derived from an EMBL/GenBank/DDBJ whole genome shotgun (WGS) entry which is preliminary data.</text>
</comment>
<evidence type="ECO:0000313" key="1">
    <source>
        <dbReference type="EMBL" id="KII69800.1"/>
    </source>
</evidence>
<proteinExistence type="predicted"/>
<dbReference type="Proteomes" id="UP000031668">
    <property type="component" value="Unassembled WGS sequence"/>
</dbReference>
<sequence length="269" mass="31172">MQRLAATLSNLQNTSDFQVMNNADKTSRNQSRERSTSEYYIQYIKSARNQLRGNGICEDACKNILQYPDTLFDQLADSTDSFNRNNIRNNTVPNINFEYFNRRDTVYDDSNRTTDILRSSKTKIYTHLYTICNNNVGDNPSLYVYQRDTVYDRSSRRNDILRSSLNEIYKNLTYIWVNTVEKNSSPDSNRRNFVAVDSSRTSDILRSSIPKNFTHLNDMLNNSIAGIYFRPNLFPNATASTYEFDGNSRGYSHHISEKNHPVSTPLKLL</sequence>
<reference evidence="1 2" key="1">
    <citation type="journal article" date="2014" name="Genome Biol. Evol.">
        <title>The genome of the myxosporean Thelohanellus kitauei shows adaptations to nutrient acquisition within its fish host.</title>
        <authorList>
            <person name="Yang Y."/>
            <person name="Xiong J."/>
            <person name="Zhou Z."/>
            <person name="Huo F."/>
            <person name="Miao W."/>
            <person name="Ran C."/>
            <person name="Liu Y."/>
            <person name="Zhang J."/>
            <person name="Feng J."/>
            <person name="Wang M."/>
            <person name="Wang M."/>
            <person name="Wang L."/>
            <person name="Yao B."/>
        </authorList>
    </citation>
    <scope>NUCLEOTIDE SEQUENCE [LARGE SCALE GENOMIC DNA]</scope>
    <source>
        <strain evidence="1">Wuqing</strain>
    </source>
</reference>
<keyword evidence="2" id="KW-1185">Reference proteome</keyword>
<dbReference type="AlphaFoldDB" id="A0A0C2N0A0"/>
<accession>A0A0C2N0A0</accession>
<dbReference type="EMBL" id="JWZT01002273">
    <property type="protein sequence ID" value="KII69800.1"/>
    <property type="molecule type" value="Genomic_DNA"/>
</dbReference>
<evidence type="ECO:0000313" key="2">
    <source>
        <dbReference type="Proteomes" id="UP000031668"/>
    </source>
</evidence>
<protein>
    <submittedName>
        <fullName evidence="1">Uncharacterized protein</fullName>
    </submittedName>
</protein>